<keyword evidence="2" id="KW-0472">Membrane</keyword>
<dbReference type="Proteomes" id="UP000175684">
    <property type="component" value="Unassembled WGS sequence"/>
</dbReference>
<keyword evidence="2" id="KW-1133">Transmembrane helix</keyword>
<evidence type="ECO:0000256" key="1">
    <source>
        <dbReference type="SAM" id="MobiDB-lite"/>
    </source>
</evidence>
<evidence type="ECO:0000256" key="2">
    <source>
        <dbReference type="SAM" id="Phobius"/>
    </source>
</evidence>
<organism evidence="3 4">
    <name type="scientific">Bifidobacterium adolescentis</name>
    <dbReference type="NCBI Taxonomy" id="1680"/>
    <lineage>
        <taxon>Bacteria</taxon>
        <taxon>Bacillati</taxon>
        <taxon>Actinomycetota</taxon>
        <taxon>Actinomycetes</taxon>
        <taxon>Bifidobacteriales</taxon>
        <taxon>Bifidobacteriaceae</taxon>
        <taxon>Bifidobacterium</taxon>
    </lineage>
</organism>
<keyword evidence="2" id="KW-0812">Transmembrane</keyword>
<name>A0A1E7XY76_BIFAD</name>
<dbReference type="RefSeq" id="WP_070123021.1">
    <property type="nucleotide sequence ID" value="NZ_MAXD01000013.1"/>
</dbReference>
<protein>
    <submittedName>
        <fullName evidence="3">Uncharacterized protein</fullName>
    </submittedName>
</protein>
<accession>A0A1E7XY76</accession>
<proteinExistence type="predicted"/>
<reference evidence="3 4" key="1">
    <citation type="submission" date="2016-07" db="EMBL/GenBank/DDBJ databases">
        <title>Draft Genome Sequence of Bifidobacterium adolescentis strain Km 4.</title>
        <authorList>
            <person name="Danilenko V.N."/>
        </authorList>
    </citation>
    <scope>NUCLEOTIDE SEQUENCE [LARGE SCALE GENOMIC DNA]</scope>
    <source>
        <strain evidence="3 4">Km 4</strain>
    </source>
</reference>
<comment type="caution">
    <text evidence="3">The sequence shown here is derived from an EMBL/GenBank/DDBJ whole genome shotgun (WGS) entry which is preliminary data.</text>
</comment>
<sequence>MKSASIADIEARAPADGRPEDGRRIAFGKAAHDAAVRAPMSGWIVVDGHAVRTATLVLSGMVGALVPAVFVMGGYGQVWWAGLIALAGWPLLFVPRFVREDRRWRKERE</sequence>
<dbReference type="AlphaFoldDB" id="A0A1E7XY76"/>
<dbReference type="EMBL" id="MAXD01000013">
    <property type="protein sequence ID" value="OFA33730.1"/>
    <property type="molecule type" value="Genomic_DNA"/>
</dbReference>
<feature type="transmembrane region" description="Helical" evidence="2">
    <location>
        <begin position="78"/>
        <end position="98"/>
    </location>
</feature>
<evidence type="ECO:0000313" key="4">
    <source>
        <dbReference type="Proteomes" id="UP000175684"/>
    </source>
</evidence>
<feature type="transmembrane region" description="Helical" evidence="2">
    <location>
        <begin position="50"/>
        <end position="72"/>
    </location>
</feature>
<evidence type="ECO:0000313" key="3">
    <source>
        <dbReference type="EMBL" id="OFA33730.1"/>
    </source>
</evidence>
<feature type="compositionally biased region" description="Basic and acidic residues" evidence="1">
    <location>
        <begin position="9"/>
        <end position="22"/>
    </location>
</feature>
<gene>
    <name evidence="3" type="ORF">BBK15_09675</name>
</gene>
<feature type="region of interest" description="Disordered" evidence="1">
    <location>
        <begin position="1"/>
        <end position="22"/>
    </location>
</feature>